<feature type="domain" description="Peptidase M28" evidence="1">
    <location>
        <begin position="217"/>
        <end position="413"/>
    </location>
</feature>
<dbReference type="InterPro" id="IPR007484">
    <property type="entry name" value="Peptidase_M28"/>
</dbReference>
<dbReference type="PATRIC" id="fig|742734.4.peg.2619"/>
<dbReference type="RefSeq" id="WP_007866513.1">
    <property type="nucleotide sequence ID" value="NZ_KQ235878.1"/>
</dbReference>
<accession>A0A0J9C3N5</accession>
<dbReference type="PANTHER" id="PTHR10404:SF46">
    <property type="entry name" value="VACUOLAR PROTEIN SORTING-ASSOCIATED PROTEIN 70"/>
    <property type="match status" value="1"/>
</dbReference>
<dbReference type="InterPro" id="IPR039373">
    <property type="entry name" value="Peptidase_M28B"/>
</dbReference>
<dbReference type="SUPFAM" id="SSF53187">
    <property type="entry name" value="Zn-dependent exopeptidases"/>
    <property type="match status" value="1"/>
</dbReference>
<name>A0A0J9C3N5_9FIRM</name>
<evidence type="ECO:0000313" key="3">
    <source>
        <dbReference type="Proteomes" id="UP000037392"/>
    </source>
</evidence>
<dbReference type="EMBL" id="ADLK01000020">
    <property type="protein sequence ID" value="KMW19698.1"/>
    <property type="molecule type" value="Genomic_DNA"/>
</dbReference>
<dbReference type="AlphaFoldDB" id="A0A0J9C3N5"/>
<protein>
    <recommendedName>
        <fullName evidence="1">Peptidase M28 domain-containing protein</fullName>
    </recommendedName>
</protein>
<dbReference type="Pfam" id="PF04389">
    <property type="entry name" value="Peptidase_M28"/>
    <property type="match status" value="1"/>
</dbReference>
<sequence length="577" mass="64354">MINKELEIKLMEEVDGKKLMEHAEYITSQDRESGSPGEKRAAEYFRSVMGELGLDVDIHYVENYISLPVFGSLTLQDGTELSSCITHSYGASTGEAGLEGKAVYVGGKKPANGQEDITGRIAVMNGLASAVPCKALENRGAAGIICITSGDYPYNMSISPIWGQPVPSTVGMLSKIPVVTVNASDGKRLLDSLDRGETCVKMVTEVSTKFRTVPVCVAELKADKPTDRFVMFGGHVDSWHKGGADNGGSNAVVLELARVFSKYKDKMNVNIRFVWWSGHSNGRYSGSNWYGDTYWEDLHDHAVANFDIDTVGTKGSNNFSHIECNKQCYALGRQVVRERTGQDPEYMRIQRNGDQSFWAHGVPTLFECLSLQPVDGQGEGTFMPGLPWYWHTTQDVFEHLGEEELRRDAQIFALAIARVVMANVYPFSYAELADEMMGNLEHYQSVASGAFDLTEVMKLVGGLKDKFLTLDREITRLNTLEQLNESDTQKAGMLNDLCMDLNRILIPVHYCKDGDLFQADLAVPIPAFPEFDQLSELASMDRNSNEFKFLERQLLRNRNRVRHFLIQAARRLENAGM</sequence>
<gene>
    <name evidence="2" type="ORF">HMPREF9470_02438</name>
</gene>
<evidence type="ECO:0000313" key="2">
    <source>
        <dbReference type="EMBL" id="KMW19698.1"/>
    </source>
</evidence>
<dbReference type="GeneID" id="93164094"/>
<reference evidence="2 3" key="1">
    <citation type="submission" date="2011-04" db="EMBL/GenBank/DDBJ databases">
        <title>The Genome Sequence of Clostridium citroniae WAL-19142.</title>
        <authorList>
            <consortium name="The Broad Institute Genome Sequencing Platform"/>
            <person name="Earl A."/>
            <person name="Ward D."/>
            <person name="Feldgarden M."/>
            <person name="Gevers D."/>
            <person name="Warren Y.A."/>
            <person name="Tyrrell K.L."/>
            <person name="Citron D.M."/>
            <person name="Goldstein E.J."/>
            <person name="Daigneault M."/>
            <person name="Allen-Vercoe E."/>
            <person name="Young S.K."/>
            <person name="Zeng Q."/>
            <person name="Gargeya S."/>
            <person name="Fitzgerald M."/>
            <person name="Haas B."/>
            <person name="Abouelleil A."/>
            <person name="Alvarado L."/>
            <person name="Arachchi H.M."/>
            <person name="Berlin A."/>
            <person name="Brown A."/>
            <person name="Chapman S.B."/>
            <person name="Chen Z."/>
            <person name="Dunbar C."/>
            <person name="Freedman E."/>
            <person name="Gearin G."/>
            <person name="Gellesch M."/>
            <person name="Goldberg J."/>
            <person name="Griggs A."/>
            <person name="Gujja S."/>
            <person name="Heilman E.R."/>
            <person name="Heiman D."/>
            <person name="Howarth C."/>
            <person name="Larson L."/>
            <person name="Lui A."/>
            <person name="MacDonald P.J."/>
            <person name="Mehta T."/>
            <person name="Montmayeur A."/>
            <person name="Murphy C."/>
            <person name="Neiman D."/>
            <person name="Pearson M."/>
            <person name="Priest M."/>
            <person name="Roberts A."/>
            <person name="Saif S."/>
            <person name="Shea T."/>
            <person name="Shenoy N."/>
            <person name="Sisk P."/>
            <person name="Stolte C."/>
            <person name="Sykes S."/>
            <person name="White J."/>
            <person name="Yandava C."/>
            <person name="Wortman J."/>
            <person name="Nusbaum C."/>
            <person name="Birren B."/>
        </authorList>
    </citation>
    <scope>NUCLEOTIDE SEQUENCE [LARGE SCALE GENOMIC DNA]</scope>
    <source>
        <strain evidence="2 3">WAL-19142</strain>
    </source>
</reference>
<dbReference type="SUPFAM" id="SSF52025">
    <property type="entry name" value="PA domain"/>
    <property type="match status" value="1"/>
</dbReference>
<dbReference type="Gene3D" id="3.40.630.10">
    <property type="entry name" value="Zn peptidases"/>
    <property type="match status" value="1"/>
</dbReference>
<dbReference type="PANTHER" id="PTHR10404">
    <property type="entry name" value="N-ACETYLATED-ALPHA-LINKED ACIDIC DIPEPTIDASE"/>
    <property type="match status" value="1"/>
</dbReference>
<organism evidence="2 3">
    <name type="scientific">[Clostridium] citroniae WAL-19142</name>
    <dbReference type="NCBI Taxonomy" id="742734"/>
    <lineage>
        <taxon>Bacteria</taxon>
        <taxon>Bacillati</taxon>
        <taxon>Bacillota</taxon>
        <taxon>Clostridia</taxon>
        <taxon>Lachnospirales</taxon>
        <taxon>Lachnospiraceae</taxon>
        <taxon>Enterocloster</taxon>
    </lineage>
</organism>
<evidence type="ECO:0000259" key="1">
    <source>
        <dbReference type="Pfam" id="PF04389"/>
    </source>
</evidence>
<proteinExistence type="predicted"/>
<dbReference type="Gene3D" id="3.50.30.30">
    <property type="match status" value="1"/>
</dbReference>
<comment type="caution">
    <text evidence="2">The sequence shown here is derived from an EMBL/GenBank/DDBJ whole genome shotgun (WGS) entry which is preliminary data.</text>
</comment>
<dbReference type="InterPro" id="IPR046450">
    <property type="entry name" value="PA_dom_sf"/>
</dbReference>
<dbReference type="OrthoDB" id="9769665at2"/>
<dbReference type="Proteomes" id="UP000037392">
    <property type="component" value="Unassembled WGS sequence"/>
</dbReference>